<feature type="domain" description="RanBP2-type" evidence="5">
    <location>
        <begin position="57"/>
        <end position="87"/>
    </location>
</feature>
<name>A0ABU6CUH5_9GAMM</name>
<feature type="region of interest" description="Disordered" evidence="4">
    <location>
        <begin position="101"/>
        <end position="124"/>
    </location>
</feature>
<keyword evidence="3" id="KW-0862">Zinc</keyword>
<sequence>MSIREGLWDCPSCGNKGILGRNRSCPSCNTPRADDVRFYLPKDAHEITGFTQISDATAGADWYCRHCNSGNPATATHCKACGASRENNTEHETRVYTPENIPHSAQEAAPPPTAPPPPRKSNKGKIIAGGLTLSTAFGVYLAVTPSHIPVTVSGFSWERSVVVEEYKTQRKKAWEVPAGGRIVSQTQAFHHNETRLDHYEQRTKRVCENVRTGTITYNCGSRDLGNGYFQDKTCTRPQYSQECHNESYQQPVYRQEPRYATQYTFDIEEWVPVGQPTLSRDDHTPQWP</sequence>
<reference evidence="7" key="1">
    <citation type="submission" date="2023-07" db="EMBL/GenBank/DDBJ databases">
        <title>The carbon used by Thiothrix.</title>
        <authorList>
            <person name="Chen L."/>
        </authorList>
    </citation>
    <scope>NUCLEOTIDE SEQUENCE [LARGE SCALE GENOMIC DNA]</scope>
</reference>
<evidence type="ECO:0000313" key="7">
    <source>
        <dbReference type="Proteomes" id="UP001308005"/>
    </source>
</evidence>
<evidence type="ECO:0000256" key="4">
    <source>
        <dbReference type="SAM" id="MobiDB-lite"/>
    </source>
</evidence>
<proteinExistence type="predicted"/>
<dbReference type="PROSITE" id="PS50199">
    <property type="entry name" value="ZF_RANBP2_2"/>
    <property type="match status" value="1"/>
</dbReference>
<feature type="non-terminal residue" evidence="6">
    <location>
        <position position="288"/>
    </location>
</feature>
<keyword evidence="2" id="KW-0863">Zinc-finger</keyword>
<organism evidence="6 7">
    <name type="scientific">Candidatus Thiothrix phosphatis</name>
    <dbReference type="NCBI Taxonomy" id="3112415"/>
    <lineage>
        <taxon>Bacteria</taxon>
        <taxon>Pseudomonadati</taxon>
        <taxon>Pseudomonadota</taxon>
        <taxon>Gammaproteobacteria</taxon>
        <taxon>Thiotrichales</taxon>
        <taxon>Thiotrichaceae</taxon>
        <taxon>Thiothrix</taxon>
    </lineage>
</organism>
<evidence type="ECO:0000256" key="1">
    <source>
        <dbReference type="ARBA" id="ARBA00022723"/>
    </source>
</evidence>
<evidence type="ECO:0000313" key="6">
    <source>
        <dbReference type="EMBL" id="MEB4590465.1"/>
    </source>
</evidence>
<evidence type="ECO:0000259" key="5">
    <source>
        <dbReference type="PROSITE" id="PS50199"/>
    </source>
</evidence>
<keyword evidence="7" id="KW-1185">Reference proteome</keyword>
<reference evidence="6 7" key="2">
    <citation type="submission" date="2024-01" db="EMBL/GenBank/DDBJ databases">
        <authorList>
            <person name="Xie X."/>
        </authorList>
    </citation>
    <scope>NUCLEOTIDE SEQUENCE [LARGE SCALE GENOMIC DNA]</scope>
    <source>
        <strain evidence="6">SCUT-1</strain>
    </source>
</reference>
<evidence type="ECO:0000256" key="2">
    <source>
        <dbReference type="ARBA" id="ARBA00022771"/>
    </source>
</evidence>
<dbReference type="EMBL" id="JAYMYJ010000044">
    <property type="protein sequence ID" value="MEB4590465.1"/>
    <property type="molecule type" value="Genomic_DNA"/>
</dbReference>
<comment type="caution">
    <text evidence="6">The sequence shown here is derived from an EMBL/GenBank/DDBJ whole genome shotgun (WGS) entry which is preliminary data.</text>
</comment>
<dbReference type="Proteomes" id="UP001308005">
    <property type="component" value="Unassembled WGS sequence"/>
</dbReference>
<dbReference type="Pfam" id="PF00641">
    <property type="entry name" value="Zn_ribbon_RanBP"/>
    <property type="match status" value="1"/>
</dbReference>
<dbReference type="Gene3D" id="2.30.30.380">
    <property type="entry name" value="Zn-finger domain of Sec23/24"/>
    <property type="match status" value="1"/>
</dbReference>
<gene>
    <name evidence="6" type="ORF">VSS37_05700</name>
</gene>
<keyword evidence="1" id="KW-0479">Metal-binding</keyword>
<accession>A0ABU6CUH5</accession>
<evidence type="ECO:0000256" key="3">
    <source>
        <dbReference type="ARBA" id="ARBA00022833"/>
    </source>
</evidence>
<dbReference type="PROSITE" id="PS01358">
    <property type="entry name" value="ZF_RANBP2_1"/>
    <property type="match status" value="1"/>
</dbReference>
<dbReference type="RefSeq" id="WP_324693789.1">
    <property type="nucleotide sequence ID" value="NZ_JAYMYJ010000044.1"/>
</dbReference>
<dbReference type="SMART" id="SM00547">
    <property type="entry name" value="ZnF_RBZ"/>
    <property type="match status" value="2"/>
</dbReference>
<feature type="compositionally biased region" description="Pro residues" evidence="4">
    <location>
        <begin position="109"/>
        <end position="119"/>
    </location>
</feature>
<protein>
    <submittedName>
        <fullName evidence="6">Ran-binding zinc finger domain-containing protein</fullName>
    </submittedName>
</protein>
<dbReference type="InterPro" id="IPR001876">
    <property type="entry name" value="Znf_RanBP2"/>
</dbReference>